<comment type="caution">
    <text evidence="1">The sequence shown here is derived from an EMBL/GenBank/DDBJ whole genome shotgun (WGS) entry which is preliminary data.</text>
</comment>
<dbReference type="RefSeq" id="WP_307226829.1">
    <property type="nucleotide sequence ID" value="NZ_JAUSTT010000003.1"/>
</dbReference>
<evidence type="ECO:0000313" key="2">
    <source>
        <dbReference type="Proteomes" id="UP001223586"/>
    </source>
</evidence>
<sequence length="54" mass="6262">MKRGLLLGENFQPDNIDVTRLFDRFYTKDKARNQHTELGLSIVSILTEKLNGRV</sequence>
<dbReference type="InterPro" id="IPR036890">
    <property type="entry name" value="HATPase_C_sf"/>
</dbReference>
<dbReference type="Proteomes" id="UP001223586">
    <property type="component" value="Unassembled WGS sequence"/>
</dbReference>
<dbReference type="GO" id="GO:0016301">
    <property type="term" value="F:kinase activity"/>
    <property type="evidence" value="ECO:0007669"/>
    <property type="project" value="UniProtKB-KW"/>
</dbReference>
<protein>
    <submittedName>
        <fullName evidence="1">Signal transduction histidine kinase</fullName>
    </submittedName>
</protein>
<reference evidence="1 2" key="1">
    <citation type="submission" date="2023-07" db="EMBL/GenBank/DDBJ databases">
        <title>Genomic Encyclopedia of Type Strains, Phase IV (KMG-IV): sequencing the most valuable type-strain genomes for metagenomic binning, comparative biology and taxonomic classification.</title>
        <authorList>
            <person name="Goeker M."/>
        </authorList>
    </citation>
    <scope>NUCLEOTIDE SEQUENCE [LARGE SCALE GENOMIC DNA]</scope>
    <source>
        <strain evidence="1 2">DSM 23837</strain>
    </source>
</reference>
<dbReference type="Gene3D" id="3.30.565.10">
    <property type="entry name" value="Histidine kinase-like ATPase, C-terminal domain"/>
    <property type="match status" value="1"/>
</dbReference>
<name>A0ABT9WNS9_9BACI</name>
<proteinExistence type="predicted"/>
<dbReference type="EMBL" id="JAUSTT010000003">
    <property type="protein sequence ID" value="MDQ0174940.1"/>
    <property type="molecule type" value="Genomic_DNA"/>
</dbReference>
<keyword evidence="1" id="KW-0808">Transferase</keyword>
<keyword evidence="1" id="KW-0418">Kinase</keyword>
<gene>
    <name evidence="1" type="ORF">J2S08_000774</name>
</gene>
<keyword evidence="2" id="KW-1185">Reference proteome</keyword>
<dbReference type="SUPFAM" id="SSF55874">
    <property type="entry name" value="ATPase domain of HSP90 chaperone/DNA topoisomerase II/histidine kinase"/>
    <property type="match status" value="1"/>
</dbReference>
<evidence type="ECO:0000313" key="1">
    <source>
        <dbReference type="EMBL" id="MDQ0174940.1"/>
    </source>
</evidence>
<organism evidence="1 2">
    <name type="scientific">Bacillus chungangensis</name>
    <dbReference type="NCBI Taxonomy" id="587633"/>
    <lineage>
        <taxon>Bacteria</taxon>
        <taxon>Bacillati</taxon>
        <taxon>Bacillota</taxon>
        <taxon>Bacilli</taxon>
        <taxon>Bacillales</taxon>
        <taxon>Bacillaceae</taxon>
        <taxon>Bacillus</taxon>
    </lineage>
</organism>
<accession>A0ABT9WNS9</accession>